<keyword evidence="4" id="KW-0597">Phosphoprotein</keyword>
<dbReference type="GO" id="GO:0005656">
    <property type="term" value="C:nuclear pre-replicative complex"/>
    <property type="evidence" value="ECO:0007669"/>
    <property type="project" value="TreeGrafter"/>
</dbReference>
<feature type="domain" description="Origin recognition complex subunit 3 N-terminal" evidence="10">
    <location>
        <begin position="3"/>
        <end position="323"/>
    </location>
</feature>
<dbReference type="GO" id="GO:0003688">
    <property type="term" value="F:DNA replication origin binding"/>
    <property type="evidence" value="ECO:0007669"/>
    <property type="project" value="TreeGrafter"/>
</dbReference>
<dbReference type="InterPro" id="IPR040855">
    <property type="entry name" value="ORC_WH_C"/>
</dbReference>
<evidence type="ECO:0000313" key="14">
    <source>
        <dbReference type="Proteomes" id="UP000594454"/>
    </source>
</evidence>
<feature type="domain" description="Origin recognition complex subunit 3 insertion" evidence="12">
    <location>
        <begin position="335"/>
        <end position="577"/>
    </location>
</feature>
<dbReference type="Proteomes" id="UP000594454">
    <property type="component" value="Chromosome 4"/>
</dbReference>
<dbReference type="InterPro" id="IPR045663">
    <property type="entry name" value="ORC3_ins"/>
</dbReference>
<feature type="domain" description="Origin recognition complex subunit 3 winged helix C-terminal" evidence="11">
    <location>
        <begin position="590"/>
        <end position="698"/>
    </location>
</feature>
<name>A0A7R8UYG2_HERIL</name>
<sequence>MDPTLSVSKGVFVFNGASERSKQKGRRKSSKKVVDVSSLLGKEITDQPYYQTYKKTWQSLKADIERIHEEHCTKTMTEIMEFIKSSYENNMDNILPTAALLTGINQPDHHQQFKTLSDHIQDEHFGACTILEGRDCPNLKATIEAMVSGFIDGADNDEDDDEDDHNKKSLRRGQYTMHVLESWYKTEYPDGKKTLVVILPGFECFNIQNLQDFILIMHSYCNRIPLVLVLGVATAISALHSSLPYHVTSRMQLKIFQLESALTGLNNIIEEVLLSPYYKFHLSGKSFTFLTDTFLFYDFSIHGFVQGVKYCLMEHFHQGNAFSLCDDYFDSLEKISKLSHEDFEMIRQLPSFRPYVESFKDEPKEIIALLTDDEHLKKTLPGLLKECHIFLLLFRCFLEFFTVLVHDLPKAPVGRLRREVYSRCVSSKITELAEFKECWQMIGFLSKTEFVTKLQAAQDQTLKFCKENLSDDSISVECKEVVNSKFEKMDELLERVINAGMEATSKSSQEQTDLSKLSRRELKEKLLIMSKTEKPISEFIKSLNETLNYIKSEIILKHLLPFKKEGPPLLELFVFSDINSIRSHIVGAPRAALHTALNDPHHYLQCSCCEISATDDLLSTMPDICIAYKLHLESGRLINLYDWLQAFRYVVEPNHDDESEDVDPQIQARFTRAVAELQFLGYIKSTKRKTDHVTRLTW</sequence>
<comment type="subcellular location">
    <subcellularLocation>
        <location evidence="1">Nucleus</location>
    </subcellularLocation>
</comment>
<dbReference type="InParanoid" id="A0A7R8UYG2"/>
<keyword evidence="6" id="KW-0238">DNA-binding</keyword>
<organism evidence="13 14">
    <name type="scientific">Hermetia illucens</name>
    <name type="common">Black soldier fly</name>
    <dbReference type="NCBI Taxonomy" id="343691"/>
    <lineage>
        <taxon>Eukaryota</taxon>
        <taxon>Metazoa</taxon>
        <taxon>Ecdysozoa</taxon>
        <taxon>Arthropoda</taxon>
        <taxon>Hexapoda</taxon>
        <taxon>Insecta</taxon>
        <taxon>Pterygota</taxon>
        <taxon>Neoptera</taxon>
        <taxon>Endopterygota</taxon>
        <taxon>Diptera</taxon>
        <taxon>Brachycera</taxon>
        <taxon>Stratiomyomorpha</taxon>
        <taxon>Stratiomyidae</taxon>
        <taxon>Hermetiinae</taxon>
        <taxon>Hermetia</taxon>
    </lineage>
</organism>
<keyword evidence="14" id="KW-1185">Reference proteome</keyword>
<evidence type="ECO:0000256" key="5">
    <source>
        <dbReference type="ARBA" id="ARBA00022705"/>
    </source>
</evidence>
<protein>
    <recommendedName>
        <fullName evidence="3">Origin recognition complex subunit 3</fullName>
    </recommendedName>
</protein>
<evidence type="ECO:0000256" key="6">
    <source>
        <dbReference type="ARBA" id="ARBA00023125"/>
    </source>
</evidence>
<dbReference type="PANTHER" id="PTHR12748">
    <property type="entry name" value="ORIGIN RECOGNITION COMPLEX SUBUNIT 3"/>
    <property type="match status" value="1"/>
</dbReference>
<dbReference type="OMA" id="YCLMEHY"/>
<dbReference type="PANTHER" id="PTHR12748:SF0">
    <property type="entry name" value="ORIGIN RECOGNITION COMPLEX SUBUNIT 3"/>
    <property type="match status" value="1"/>
</dbReference>
<dbReference type="Pfam" id="PF19675">
    <property type="entry name" value="ORC3_ins"/>
    <property type="match status" value="1"/>
</dbReference>
<evidence type="ECO:0000256" key="8">
    <source>
        <dbReference type="ARBA" id="ARBA00026084"/>
    </source>
</evidence>
<evidence type="ECO:0000256" key="3">
    <source>
        <dbReference type="ARBA" id="ARBA00019085"/>
    </source>
</evidence>
<dbReference type="InterPro" id="IPR045667">
    <property type="entry name" value="ORC3_N"/>
</dbReference>
<comment type="function">
    <text evidence="9">Component of the origin recognition complex (ORC) that binds origins of replication. DNA-binding is ATP-dependent. The specific DNA sequences that define origins of replication have not been identified yet. ORC is required to assemble the pre-replication complex necessary to initiate DNA replication. Binds histone H3 and H4 trimethylation marks H3K9me3, H3K27me3 and H4K20me3.</text>
</comment>
<gene>
    <name evidence="13" type="ORF">HERILL_LOCUS11458</name>
</gene>
<evidence type="ECO:0000259" key="10">
    <source>
        <dbReference type="Pfam" id="PF07034"/>
    </source>
</evidence>
<evidence type="ECO:0000256" key="4">
    <source>
        <dbReference type="ARBA" id="ARBA00022553"/>
    </source>
</evidence>
<evidence type="ECO:0000256" key="2">
    <source>
        <dbReference type="ARBA" id="ARBA00010977"/>
    </source>
</evidence>
<evidence type="ECO:0000256" key="1">
    <source>
        <dbReference type="ARBA" id="ARBA00004123"/>
    </source>
</evidence>
<dbReference type="EMBL" id="LR899012">
    <property type="protein sequence ID" value="CAD7088866.1"/>
    <property type="molecule type" value="Genomic_DNA"/>
</dbReference>
<reference evidence="13 14" key="1">
    <citation type="submission" date="2020-11" db="EMBL/GenBank/DDBJ databases">
        <authorList>
            <person name="Wallbank WR R."/>
            <person name="Pardo Diaz C."/>
            <person name="Kozak K."/>
            <person name="Martin S."/>
            <person name="Jiggins C."/>
            <person name="Moest M."/>
            <person name="Warren A I."/>
            <person name="Generalovic N T."/>
            <person name="Byers J.R.P. K."/>
            <person name="Montejo-Kovacevich G."/>
            <person name="Yen C E."/>
        </authorList>
    </citation>
    <scope>NUCLEOTIDE SEQUENCE [LARGE SCALE GENOMIC DNA]</scope>
</reference>
<evidence type="ECO:0000259" key="11">
    <source>
        <dbReference type="Pfam" id="PF18137"/>
    </source>
</evidence>
<dbReference type="GO" id="GO:0006270">
    <property type="term" value="P:DNA replication initiation"/>
    <property type="evidence" value="ECO:0007669"/>
    <property type="project" value="TreeGrafter"/>
</dbReference>
<dbReference type="CDD" id="cd20704">
    <property type="entry name" value="Orc3"/>
    <property type="match status" value="2"/>
</dbReference>
<dbReference type="GO" id="GO:0005664">
    <property type="term" value="C:nuclear origin of replication recognition complex"/>
    <property type="evidence" value="ECO:0007669"/>
    <property type="project" value="InterPro"/>
</dbReference>
<proteinExistence type="inferred from homology"/>
<accession>A0A7R8UYG2</accession>
<evidence type="ECO:0000259" key="12">
    <source>
        <dbReference type="Pfam" id="PF19675"/>
    </source>
</evidence>
<keyword evidence="5" id="KW-0235">DNA replication</keyword>
<evidence type="ECO:0000256" key="9">
    <source>
        <dbReference type="ARBA" id="ARBA00045241"/>
    </source>
</evidence>
<dbReference type="FunCoup" id="A0A7R8UYG2">
    <property type="interactions" value="2034"/>
</dbReference>
<comment type="subunit">
    <text evidence="8">Component of ORC, a complex composed of at least 6 subunits: ORC1, ORC2, ORC3, ORC4, ORC5 and ORC6. ORC is regulated in a cell-cycle dependent manner. It is sequentially assembled at the exit from anaphase of mitosis and disassembled as cells enter S phase.</text>
</comment>
<comment type="similarity">
    <text evidence="2">Belongs to the ORC3 family.</text>
</comment>
<dbReference type="InterPro" id="IPR020795">
    <property type="entry name" value="ORC3"/>
</dbReference>
<dbReference type="Pfam" id="PF07034">
    <property type="entry name" value="ORC3_N"/>
    <property type="match status" value="1"/>
</dbReference>
<dbReference type="AlphaFoldDB" id="A0A7R8UYG2"/>
<dbReference type="Pfam" id="PF18137">
    <property type="entry name" value="WHD_ORC"/>
    <property type="match status" value="1"/>
</dbReference>
<evidence type="ECO:0000313" key="13">
    <source>
        <dbReference type="EMBL" id="CAD7088866.1"/>
    </source>
</evidence>
<dbReference type="GO" id="GO:0031261">
    <property type="term" value="C:DNA replication preinitiation complex"/>
    <property type="evidence" value="ECO:0007669"/>
    <property type="project" value="TreeGrafter"/>
</dbReference>
<evidence type="ECO:0000256" key="7">
    <source>
        <dbReference type="ARBA" id="ARBA00023242"/>
    </source>
</evidence>
<keyword evidence="7" id="KW-0539">Nucleus</keyword>
<dbReference type="OrthoDB" id="10265211at2759"/>